<evidence type="ECO:0000256" key="7">
    <source>
        <dbReference type="ARBA" id="ARBA00022598"/>
    </source>
</evidence>
<dbReference type="SUPFAM" id="SSF52777">
    <property type="entry name" value="CoA-dependent acyltransferases"/>
    <property type="match status" value="2"/>
</dbReference>
<dbReference type="GO" id="GO:0009403">
    <property type="term" value="P:toxin biosynthetic process"/>
    <property type="evidence" value="ECO:0007669"/>
    <property type="project" value="UniProtKB-ARBA"/>
</dbReference>
<dbReference type="InterPro" id="IPR029063">
    <property type="entry name" value="SAM-dependent_MTases_sf"/>
</dbReference>
<dbReference type="Gene3D" id="3.30.559.10">
    <property type="entry name" value="Chloramphenicol acetyltransferase-like domain"/>
    <property type="match status" value="1"/>
</dbReference>
<dbReference type="Gene3D" id="3.40.50.1820">
    <property type="entry name" value="alpha/beta hydrolase"/>
    <property type="match status" value="1"/>
</dbReference>
<dbReference type="Gene3D" id="1.10.10.1830">
    <property type="entry name" value="Non-ribosomal peptide synthase, adenylation domain"/>
    <property type="match status" value="1"/>
</dbReference>
<evidence type="ECO:0000313" key="11">
    <source>
        <dbReference type="Proteomes" id="UP000516052"/>
    </source>
</evidence>
<dbReference type="InterPro" id="IPR057737">
    <property type="entry name" value="Condensation_MtbB-like"/>
</dbReference>
<evidence type="ECO:0000256" key="8">
    <source>
        <dbReference type="ARBA" id="ARBA00033440"/>
    </source>
</evidence>
<dbReference type="InterPro" id="IPR001242">
    <property type="entry name" value="Condensation_dom"/>
</dbReference>
<dbReference type="GO" id="GO:0016874">
    <property type="term" value="F:ligase activity"/>
    <property type="evidence" value="ECO:0007669"/>
    <property type="project" value="UniProtKB-KW"/>
</dbReference>
<dbReference type="FunFam" id="3.30.559.30:FF:000006">
    <property type="entry name" value="Yersiniabactin polyketide/non-ribosomal peptide synthetase"/>
    <property type="match status" value="1"/>
</dbReference>
<dbReference type="FunFam" id="3.40.50.12780:FF:000012">
    <property type="entry name" value="Non-ribosomal peptide synthetase"/>
    <property type="match status" value="1"/>
</dbReference>
<dbReference type="Pfam" id="PF00550">
    <property type="entry name" value="PP-binding"/>
    <property type="match status" value="1"/>
</dbReference>
<evidence type="ECO:0000256" key="2">
    <source>
        <dbReference type="ARBA" id="ARBA00005102"/>
    </source>
</evidence>
<reference evidence="10 11" key="1">
    <citation type="submission" date="2020-08" db="EMBL/GenBank/DDBJ databases">
        <title>A novel species.</title>
        <authorList>
            <person name="Gao J."/>
        </authorList>
    </citation>
    <scope>NUCLEOTIDE SEQUENCE [LARGE SCALE GENOMIC DNA]</scope>
    <source>
        <strain evidence="10 11">CRXT-G-22</strain>
    </source>
</reference>
<keyword evidence="7" id="KW-0436">Ligase</keyword>
<keyword evidence="11" id="KW-1185">Reference proteome</keyword>
<dbReference type="InterPro" id="IPR010071">
    <property type="entry name" value="AA_adenyl_dom"/>
</dbReference>
<dbReference type="InterPro" id="IPR013217">
    <property type="entry name" value="Methyltransf_12"/>
</dbReference>
<dbReference type="PANTHER" id="PTHR45527">
    <property type="entry name" value="NONRIBOSOMAL PEPTIDE SYNTHETASE"/>
    <property type="match status" value="1"/>
</dbReference>
<dbReference type="InterPro" id="IPR044894">
    <property type="entry name" value="TubC_N_sf"/>
</dbReference>
<dbReference type="KEGG" id="sroi:IAG44_38705"/>
<dbReference type="Pfam" id="PF00975">
    <property type="entry name" value="Thioesterase"/>
    <property type="match status" value="1"/>
</dbReference>
<evidence type="ECO:0000259" key="9">
    <source>
        <dbReference type="PROSITE" id="PS50075"/>
    </source>
</evidence>
<evidence type="ECO:0000256" key="4">
    <source>
        <dbReference type="ARBA" id="ARBA00016743"/>
    </source>
</evidence>
<feature type="domain" description="Carrier" evidence="9">
    <location>
        <begin position="1407"/>
        <end position="1488"/>
    </location>
</feature>
<dbReference type="InterPro" id="IPR045851">
    <property type="entry name" value="AMP-bd_C_sf"/>
</dbReference>
<dbReference type="InterPro" id="IPR042099">
    <property type="entry name" value="ANL_N_sf"/>
</dbReference>
<dbReference type="InterPro" id="IPR036736">
    <property type="entry name" value="ACP-like_sf"/>
</dbReference>
<gene>
    <name evidence="10" type="ORF">IAG44_38705</name>
</gene>
<dbReference type="InterPro" id="IPR001031">
    <property type="entry name" value="Thioesterase"/>
</dbReference>
<dbReference type="InterPro" id="IPR020845">
    <property type="entry name" value="AMP-binding_CS"/>
</dbReference>
<dbReference type="InterPro" id="IPR029058">
    <property type="entry name" value="AB_hydrolase_fold"/>
</dbReference>
<dbReference type="CDD" id="cd19535">
    <property type="entry name" value="Cyc_NRPS"/>
    <property type="match status" value="1"/>
</dbReference>
<dbReference type="InterPro" id="IPR009081">
    <property type="entry name" value="PP-bd_ACP"/>
</dbReference>
<dbReference type="Pfam" id="PF00668">
    <property type="entry name" value="Condensation"/>
    <property type="match status" value="1"/>
</dbReference>
<evidence type="ECO:0000256" key="6">
    <source>
        <dbReference type="ARBA" id="ARBA00022553"/>
    </source>
</evidence>
<dbReference type="Pfam" id="PF08242">
    <property type="entry name" value="Methyltransf_12"/>
    <property type="match status" value="1"/>
</dbReference>
<organism evidence="10 11">
    <name type="scientific">Streptomyces roseirectus</name>
    <dbReference type="NCBI Taxonomy" id="2768066"/>
    <lineage>
        <taxon>Bacteria</taxon>
        <taxon>Bacillati</taxon>
        <taxon>Actinomycetota</taxon>
        <taxon>Actinomycetes</taxon>
        <taxon>Kitasatosporales</taxon>
        <taxon>Streptomycetaceae</taxon>
        <taxon>Streptomyces</taxon>
    </lineage>
</organism>
<dbReference type="Proteomes" id="UP000516052">
    <property type="component" value="Chromosome"/>
</dbReference>
<dbReference type="RefSeq" id="WP_187751726.1">
    <property type="nucleotide sequence ID" value="NZ_CP060828.1"/>
</dbReference>
<dbReference type="Gene3D" id="3.40.50.150">
    <property type="entry name" value="Vaccinia Virus protein VP39"/>
    <property type="match status" value="1"/>
</dbReference>
<dbReference type="PROSITE" id="PS00012">
    <property type="entry name" value="PHOSPHOPANTETHEINE"/>
    <property type="match status" value="1"/>
</dbReference>
<dbReference type="Gene3D" id="3.30.300.30">
    <property type="match status" value="2"/>
</dbReference>
<keyword evidence="6" id="KW-0597">Phosphoprotein</keyword>
<dbReference type="SUPFAM" id="SSF56801">
    <property type="entry name" value="Acetyl-CoA synthetase-like"/>
    <property type="match status" value="1"/>
</dbReference>
<dbReference type="SUPFAM" id="SSF53335">
    <property type="entry name" value="S-adenosyl-L-methionine-dependent methyltransferases"/>
    <property type="match status" value="1"/>
</dbReference>
<evidence type="ECO:0000313" key="10">
    <source>
        <dbReference type="EMBL" id="QNP74802.1"/>
    </source>
</evidence>
<evidence type="ECO:0000256" key="1">
    <source>
        <dbReference type="ARBA" id="ARBA00001957"/>
    </source>
</evidence>
<dbReference type="PROSITE" id="PS00455">
    <property type="entry name" value="AMP_BINDING"/>
    <property type="match status" value="1"/>
</dbReference>
<dbReference type="InterPro" id="IPR006162">
    <property type="entry name" value="Ppantetheine_attach_site"/>
</dbReference>
<protein>
    <recommendedName>
        <fullName evidence="4">Phenyloxazoline synthase MbtB</fullName>
    </recommendedName>
    <alternativeName>
        <fullName evidence="8">Mycobactin synthetase protein B</fullName>
    </alternativeName>
</protein>
<dbReference type="Gene3D" id="3.40.50.12780">
    <property type="entry name" value="N-terminal domain of ligase-like"/>
    <property type="match status" value="1"/>
</dbReference>
<dbReference type="GO" id="GO:0031177">
    <property type="term" value="F:phosphopantetheine binding"/>
    <property type="evidence" value="ECO:0007669"/>
    <property type="project" value="TreeGrafter"/>
</dbReference>
<keyword evidence="5" id="KW-0596">Phosphopantetheine</keyword>
<proteinExistence type="inferred from homology"/>
<comment type="cofactor">
    <cofactor evidence="1">
        <name>pantetheine 4'-phosphate</name>
        <dbReference type="ChEBI" id="CHEBI:47942"/>
    </cofactor>
</comment>
<comment type="pathway">
    <text evidence="2">Siderophore biosynthesis; mycobactin biosynthesis.</text>
</comment>
<dbReference type="Gene3D" id="3.30.559.30">
    <property type="entry name" value="Nonribosomal peptide synthetase, condensation domain"/>
    <property type="match status" value="1"/>
</dbReference>
<name>A0A7H0IPT6_9ACTN</name>
<dbReference type="PROSITE" id="PS50075">
    <property type="entry name" value="CARRIER"/>
    <property type="match status" value="1"/>
</dbReference>
<dbReference type="NCBIfam" id="TIGR01733">
    <property type="entry name" value="AA-adenyl-dom"/>
    <property type="match status" value="1"/>
</dbReference>
<dbReference type="CDD" id="cd02440">
    <property type="entry name" value="AdoMet_MTases"/>
    <property type="match status" value="1"/>
</dbReference>
<dbReference type="Gene3D" id="1.10.1200.10">
    <property type="entry name" value="ACP-like"/>
    <property type="match status" value="1"/>
</dbReference>
<dbReference type="Pfam" id="PF18563">
    <property type="entry name" value="TubC_N"/>
    <property type="match status" value="1"/>
</dbReference>
<dbReference type="GO" id="GO:0000036">
    <property type="term" value="F:acyl carrier activity"/>
    <property type="evidence" value="ECO:0007669"/>
    <property type="project" value="TreeGrafter"/>
</dbReference>
<comment type="similarity">
    <text evidence="3">Belongs to the ATP-dependent AMP-binding enzyme family. MbtB subfamily.</text>
</comment>
<dbReference type="PANTHER" id="PTHR45527:SF10">
    <property type="entry name" value="PYOCHELIN SYNTHASE PCHF"/>
    <property type="match status" value="1"/>
</dbReference>
<accession>A0A7H0IPT6</accession>
<dbReference type="GO" id="GO:0005737">
    <property type="term" value="C:cytoplasm"/>
    <property type="evidence" value="ECO:0007669"/>
    <property type="project" value="TreeGrafter"/>
</dbReference>
<dbReference type="SUPFAM" id="SSF47336">
    <property type="entry name" value="ACP-like"/>
    <property type="match status" value="1"/>
</dbReference>
<dbReference type="GO" id="GO:0043041">
    <property type="term" value="P:amino acid activation for nonribosomal peptide biosynthetic process"/>
    <property type="evidence" value="ECO:0007669"/>
    <property type="project" value="TreeGrafter"/>
</dbReference>
<dbReference type="InterPro" id="IPR041464">
    <property type="entry name" value="TubC_N"/>
</dbReference>
<sequence>MSAAELVSELTAAGVELWEEDGRLRFRAPQGALTDALRERLRDGRDAVLAHLRDPFAEPVVPDPDGRHLPFPLTEVQSSYLLGRTDAFAYGGIGCHAYLEYELPGTVAPERAADAWRVLVERHDALRTVYHPEGQQVLKDLPPYAVPVARADEAERIRGELAQRTYDPAVWPLFDVRITHSPERLLVHLSVDLLVTDFSGVQRLLGELEQLCTDPDRPLVPVPVSFRDHVLAERRLRDSARWARDRAYWLDRLDTLPPAPELPVLAEEPGGAVRFRRLADRLASDEAAALRRRAATHDLTVSTVLLAAYAEVIGRWSAKPRFTLNLPVFAKRPVHPDIDRVVGDFTSVTLLAVEPDPAAPFTERARALGARLFDDLDHGLFSGVDVLREAGRRSAPALMPVVFTSTLQGTQAPESGPGRVVYGVTQTPQVWIDCQVMESGGEVLLGWDVREGVLPDGLADDAFAAFAALVRELAGSDAPWTAADPVALPAAQAARRAEVNATARPLPQGLLHERVFAALDAHAGRTALIAPDRTLTCAELAGYAHAVAGRLREAGVAPGDRVAVVMDKGWEQIPAVLGALHAGCVYVPVDTVHPPARRARVLASSGAVAVLTQGRLGDAYGLPSIDVDALEPSDAVEPRPVDPDDPAYIIYTSGSTGEPKGVVVSHRAALNTVADIDDRFGVGPDDRVLGLAQLGFDLSVYDVFGPLAHGGALVLPDPERRGDPSHWAELAARHRVTLWNSVPAQLQMLHDYLASTAGADDVAGLGALRLGLLSGDWIPVRLPDRVRALLPGLRLISLGGATEAAIWSVHHPIEEPVDPDRPSILYGRPLANQTFHVLDETFRPRPDWVPGELCIGGAGLALGYHGDAETTERRFVTHPVTGERLYRTGDLGRYLPSGDLEFLGREDGQVKIRGHRIELAEIEAALTDHEAVGAAAVLAVGDDPLDRRLVAFAEPARTTPGRAGAPADALAQRAQAVEDTVADPERIAEFARLLDAASLASMLGALRERGLFTGPDTAHTAKEVAAAAAAPRHRRLMRRWLRVLHAEGLLEREPDSGRYRLAGAEPPSPGAAWDRIAALWSDDLGPRELLDYLRSHADRLGALMDDEIAAVDLLFPGARLETADAAYRENVMSAYLNRVLAEALRAEAEARPAGRPLRVLEVGAGTGASTAGALAALEGLPVEWLFTDLSPFFLDKARERFGADPRLRYGLYDVDGDPFDQGLAPNSFDVVVCAGVLNNARDTADALAALRSLLTPGGLLLVTEPTREHYEILISQAFMMTGAEDLRHTDATDQTFVTREQWARLFTEAGGQAELCLPQPGHALEPLGQHAFAVRFKTDRAPLDPDGVDDHLGSRLPVYMLPAALHVVDELPLTPNGKVDRKSLTSWAARLADQRTRTSSAGAESDRPGDELEQRLADVAARALGVAAVPGTTSLFDLGADSLILAQLSARLIEEVPQAADQQFDTLLRELLNRPTIADLARLLRGADASDDTGAGGSVSALVPLGDAPDAGVLQVLVHEGIGTMAPYRELAAGLTAHGPLVGLAVGDADACAGIPEDGFVERLAAEHVRRLTATGAGRFRLTGYCLGGQLATEIARQLTENGAYVERLTVVSSSPPAFVCEDELLIEHAFARVLGADPVAAGYPDDEQELGAALRAVLDATPGRVPAGAFAALRGEPRLEAVARRMRALAEVPQADRLAAIGRTLGAGGEGDAGQVPGLYRVFRHAFAAASLHTVEPYAGDITLVQPRGRLRFLAGFGQEADELWREVCLGDLTVVDVDGDHFSCLRAPHVGQVAAAAAGDTP</sequence>
<dbReference type="InterPro" id="IPR000873">
    <property type="entry name" value="AMP-dep_synth/lig_dom"/>
</dbReference>
<dbReference type="SUPFAM" id="SSF53474">
    <property type="entry name" value="alpha/beta-Hydrolases"/>
    <property type="match status" value="1"/>
</dbReference>
<evidence type="ECO:0000256" key="3">
    <source>
        <dbReference type="ARBA" id="ARBA00007380"/>
    </source>
</evidence>
<dbReference type="Pfam" id="PF00501">
    <property type="entry name" value="AMP-binding"/>
    <property type="match status" value="1"/>
</dbReference>
<evidence type="ECO:0000256" key="5">
    <source>
        <dbReference type="ARBA" id="ARBA00022450"/>
    </source>
</evidence>
<dbReference type="InterPro" id="IPR023213">
    <property type="entry name" value="CAT-like_dom_sf"/>
</dbReference>
<dbReference type="EMBL" id="CP060828">
    <property type="protein sequence ID" value="QNP74802.1"/>
    <property type="molecule type" value="Genomic_DNA"/>
</dbReference>